<dbReference type="InterPro" id="IPR017557">
    <property type="entry name" value="Holo-ACP_synthase"/>
</dbReference>
<evidence type="ECO:0000259" key="4">
    <source>
        <dbReference type="Pfam" id="PF20866"/>
    </source>
</evidence>
<gene>
    <name evidence="5" type="primary">mdcG</name>
    <name evidence="5" type="ORF">EcWSU1_04145</name>
</gene>
<dbReference type="HOGENOM" id="CLU_111981_0_0_6"/>
<dbReference type="AlphaFoldDB" id="G8LI65"/>
<dbReference type="EMBL" id="CP002886">
    <property type="protein sequence ID" value="AEW75573.1"/>
    <property type="molecule type" value="Genomic_DNA"/>
</dbReference>
<dbReference type="KEGG" id="eec:EcWSU1_04145"/>
<dbReference type="InterPro" id="IPR048903">
    <property type="entry name" value="MdcG_N"/>
</dbReference>
<dbReference type="NCBIfam" id="TIGR03135">
    <property type="entry name" value="malonate_mdcG"/>
    <property type="match status" value="1"/>
</dbReference>
<evidence type="ECO:0000313" key="5">
    <source>
        <dbReference type="EMBL" id="AEW75573.1"/>
    </source>
</evidence>
<keyword evidence="1 5" id="KW-0808">Transferase</keyword>
<evidence type="ECO:0000256" key="1">
    <source>
        <dbReference type="ARBA" id="ARBA00022679"/>
    </source>
</evidence>
<proteinExistence type="predicted"/>
<accession>G8LI65</accession>
<dbReference type="NCBIfam" id="NF002332">
    <property type="entry name" value="PRK01293.1"/>
    <property type="match status" value="1"/>
</dbReference>
<organism evidence="5 6">
    <name type="scientific">Enterobacter ludwigii</name>
    <dbReference type="NCBI Taxonomy" id="299767"/>
    <lineage>
        <taxon>Bacteria</taxon>
        <taxon>Pseudomonadati</taxon>
        <taxon>Pseudomonadota</taxon>
        <taxon>Gammaproteobacteria</taxon>
        <taxon>Enterobacterales</taxon>
        <taxon>Enterobacteriaceae</taxon>
        <taxon>Enterobacter</taxon>
        <taxon>Enterobacter cloacae complex</taxon>
    </lineage>
</organism>
<feature type="domain" description="Phosphoribosyl-dephospho-CoA transferase MdcG C-terminal" evidence="3">
    <location>
        <begin position="111"/>
        <end position="217"/>
    </location>
</feature>
<dbReference type="eggNOG" id="ENOG502Z8NU">
    <property type="taxonomic scope" value="Bacteria"/>
</dbReference>
<reference evidence="5 6" key="1">
    <citation type="journal article" date="2011" name="Stand. Genomic Sci.">
        <title>Complete genome of the onion pathogen Enterobacter cloacae EcWSU1.</title>
        <authorList>
            <person name="Humann J.L."/>
            <person name="Wildung M."/>
            <person name="Cheng C.H."/>
            <person name="Lee T."/>
            <person name="Stewart J.E."/>
            <person name="Drew J.C."/>
            <person name="Triplett E.W."/>
            <person name="Main D."/>
            <person name="Schroeder B.K."/>
        </authorList>
    </citation>
    <scope>NUCLEOTIDE SEQUENCE [LARGE SCALE GENOMIC DNA]</scope>
    <source>
        <strain evidence="5 6">EcWSU1</strain>
    </source>
</reference>
<evidence type="ECO:0000256" key="2">
    <source>
        <dbReference type="ARBA" id="ARBA00022695"/>
    </source>
</evidence>
<dbReference type="InterPro" id="IPR049180">
    <property type="entry name" value="MdcG_C"/>
</dbReference>
<dbReference type="Pfam" id="PF20866">
    <property type="entry name" value="MdcG_N"/>
    <property type="match status" value="1"/>
</dbReference>
<protein>
    <submittedName>
        <fullName evidence="5">Phosphoribosyl-dephospho-CoA transferase</fullName>
    </submittedName>
</protein>
<evidence type="ECO:0000259" key="3">
    <source>
        <dbReference type="Pfam" id="PF10620"/>
    </source>
</evidence>
<sequence>MYPVAATVYLADFRNVIMTTTLRPHDLIWLNARDALEGITDDWVDAVWHTGLPVVVRRDVDNAGRIPVGVRGLRRDQRAAGWVKPENVVRVVSPEALSVTADLLRSPFVTQPPVQVALQLSQQAWPWTWGITGSTGYALATGIPVIHADSDLDLLVRAPQPLSADAFRVWASQLSRALCRADTQVDTPEGGFALTEWLRDGKTLLKTRRGPRLVADPWHREE</sequence>
<dbReference type="Pfam" id="PF10620">
    <property type="entry name" value="MdcG"/>
    <property type="match status" value="1"/>
</dbReference>
<dbReference type="Proteomes" id="UP000007838">
    <property type="component" value="Chromosome"/>
</dbReference>
<dbReference type="GO" id="GO:0016779">
    <property type="term" value="F:nucleotidyltransferase activity"/>
    <property type="evidence" value="ECO:0007669"/>
    <property type="project" value="UniProtKB-KW"/>
</dbReference>
<feature type="domain" description="Phosphoribosyl-dephospho-CoA transferase MdcG N-terminal" evidence="4">
    <location>
        <begin position="23"/>
        <end position="94"/>
    </location>
</feature>
<evidence type="ECO:0000313" key="6">
    <source>
        <dbReference type="Proteomes" id="UP000007838"/>
    </source>
</evidence>
<name>G8LI65_9ENTR</name>
<keyword evidence="2" id="KW-0548">Nucleotidyltransferase</keyword>